<dbReference type="AlphaFoldDB" id="A0AAW9QZX4"/>
<sequence length="316" mass="36243">MSQTQIVAIVAAELLNDFPNNLPKDLKNPISKNYLALSSSLLKAAKQAENTEAVSKELDELEPWDNDNVLETNEKGVELEPSEKQKIEILTSSRAEKLAIYAIDLVISANLDKLKENEALDIFGSFTPLSMYQAVAMHFAHLDAFLSDTIRVMCKSDPELLKKRNKQVLLNTVLKFSDLQDVITHFNEELVYELSWRKTIKERFKSLKDYFKLEFNIPEEEERILEIFERKRHIIIHNGGLIDSGYVKHTKHIDSQTEKVGELLAISLKDIEDLYRAVKMSGSSIFTAVACQYLDANENQLTQVWRRSKDQQNQPE</sequence>
<proteinExistence type="predicted"/>
<dbReference type="Proteomes" id="UP001328733">
    <property type="component" value="Unassembled WGS sequence"/>
</dbReference>
<organism evidence="1 2">
    <name type="scientific">Pannus brasiliensis CCIBt3594</name>
    <dbReference type="NCBI Taxonomy" id="1427578"/>
    <lineage>
        <taxon>Bacteria</taxon>
        <taxon>Bacillati</taxon>
        <taxon>Cyanobacteriota</taxon>
        <taxon>Cyanophyceae</taxon>
        <taxon>Oscillatoriophycideae</taxon>
        <taxon>Chroococcales</taxon>
        <taxon>Microcystaceae</taxon>
        <taxon>Pannus</taxon>
    </lineage>
</organism>
<gene>
    <name evidence="1" type="ORF">V0288_20140</name>
</gene>
<reference evidence="1 2" key="1">
    <citation type="submission" date="2024-01" db="EMBL/GenBank/DDBJ databases">
        <title>Genomic insights into the taxonomy and metabolism of the cyanobacterium Pannus brasiliensis CCIBt3594.</title>
        <authorList>
            <person name="Machado M."/>
            <person name="Botero N.B."/>
            <person name="Andreote A.P.D."/>
            <person name="Feitosa A.M.T."/>
            <person name="Popin R."/>
            <person name="Sivonen K."/>
            <person name="Fiore M.F."/>
        </authorList>
    </citation>
    <scope>NUCLEOTIDE SEQUENCE [LARGE SCALE GENOMIC DNA]</scope>
    <source>
        <strain evidence="1 2">CCIBt3594</strain>
    </source>
</reference>
<name>A0AAW9QZX4_9CHRO</name>
<evidence type="ECO:0000313" key="2">
    <source>
        <dbReference type="Proteomes" id="UP001328733"/>
    </source>
</evidence>
<comment type="caution">
    <text evidence="1">The sequence shown here is derived from an EMBL/GenBank/DDBJ whole genome shotgun (WGS) entry which is preliminary data.</text>
</comment>
<accession>A0AAW9QZX4</accession>
<evidence type="ECO:0008006" key="3">
    <source>
        <dbReference type="Google" id="ProtNLM"/>
    </source>
</evidence>
<keyword evidence="2" id="KW-1185">Reference proteome</keyword>
<evidence type="ECO:0000313" key="1">
    <source>
        <dbReference type="EMBL" id="MEG3439448.1"/>
    </source>
</evidence>
<protein>
    <recommendedName>
        <fullName evidence="3">Apea-like HEPN domain-containing protein</fullName>
    </recommendedName>
</protein>
<dbReference type="EMBL" id="JBAFSM010000049">
    <property type="protein sequence ID" value="MEG3439448.1"/>
    <property type="molecule type" value="Genomic_DNA"/>
</dbReference>